<evidence type="ECO:0000313" key="5">
    <source>
        <dbReference type="Proteomes" id="UP000321917"/>
    </source>
</evidence>
<dbReference type="Proteomes" id="UP000321525">
    <property type="component" value="Unassembled WGS sequence"/>
</dbReference>
<reference evidence="3 5" key="1">
    <citation type="submission" date="2019-07" db="EMBL/GenBank/DDBJ databases">
        <title>Genomes of sea-ice associated Colwellia species.</title>
        <authorList>
            <person name="Bowman J.P."/>
        </authorList>
    </citation>
    <scope>NUCLEOTIDE SEQUENCE [LARGE SCALE GENOMIC DNA]</scope>
    <source>
        <strain evidence="2 4">ACAM 607</strain>
        <strain evidence="3 5">IC036</strain>
    </source>
</reference>
<name>A0A5C6QBN6_9GAMM</name>
<sequence length="234" mass="26932">MDNKKSNPPKLAKLLLNISLPKHVKDEICGDLEEEFNLYILKEKGDVMANRWFWSQSLTTCIRYLFIKQRLLSALTVILAISILATLYVAITSLSYASKEFFNDDFWYNGNIHLLFFEPKFWSFTSNSIFESLPLMHLVDSHSAIWACLALLSLFKLDQKYQFNTLIFSILSLALMLSPYLYGVITLQLSSLSNKEVGPLIALMWLPIMYMILPIAYLTVKKLTNSNKNRPLIS</sequence>
<dbReference type="EMBL" id="VOLR01000021">
    <property type="protein sequence ID" value="TWX56804.1"/>
    <property type="molecule type" value="Genomic_DNA"/>
</dbReference>
<feature type="transmembrane region" description="Helical" evidence="1">
    <location>
        <begin position="135"/>
        <end position="154"/>
    </location>
</feature>
<evidence type="ECO:0000313" key="2">
    <source>
        <dbReference type="EMBL" id="TWX56804.1"/>
    </source>
</evidence>
<dbReference type="RefSeq" id="WP_146800180.1">
    <property type="nucleotide sequence ID" value="NZ_VOLP01000020.1"/>
</dbReference>
<dbReference type="NCBIfam" id="NF038404">
    <property type="entry name" value="perm_prefix_2"/>
    <property type="match status" value="1"/>
</dbReference>
<feature type="transmembrane region" description="Helical" evidence="1">
    <location>
        <begin position="197"/>
        <end position="220"/>
    </location>
</feature>
<gene>
    <name evidence="2" type="ORF">ESZ26_14515</name>
    <name evidence="3" type="ORF">ESZ27_11435</name>
</gene>
<feature type="transmembrane region" description="Helical" evidence="1">
    <location>
        <begin position="71"/>
        <end position="91"/>
    </location>
</feature>
<dbReference type="EMBL" id="VOLQ01000020">
    <property type="protein sequence ID" value="TWX66047.1"/>
    <property type="molecule type" value="Genomic_DNA"/>
</dbReference>
<accession>A0A5C6QBN6</accession>
<keyword evidence="1" id="KW-0472">Membrane</keyword>
<feature type="transmembrane region" description="Helical" evidence="1">
    <location>
        <begin position="166"/>
        <end position="185"/>
    </location>
</feature>
<dbReference type="Proteomes" id="UP000321917">
    <property type="component" value="Unassembled WGS sequence"/>
</dbReference>
<evidence type="ECO:0000313" key="3">
    <source>
        <dbReference type="EMBL" id="TWX66047.1"/>
    </source>
</evidence>
<dbReference type="AlphaFoldDB" id="A0A5C6QBN6"/>
<keyword evidence="1" id="KW-1133">Transmembrane helix</keyword>
<keyword evidence="4" id="KW-1185">Reference proteome</keyword>
<dbReference type="OrthoDB" id="6287074at2"/>
<dbReference type="InterPro" id="IPR047699">
    <property type="entry name" value="Permease_put_prefix"/>
</dbReference>
<organism evidence="3 5">
    <name type="scientific">Colwellia hornerae</name>
    <dbReference type="NCBI Taxonomy" id="89402"/>
    <lineage>
        <taxon>Bacteria</taxon>
        <taxon>Pseudomonadati</taxon>
        <taxon>Pseudomonadota</taxon>
        <taxon>Gammaproteobacteria</taxon>
        <taxon>Alteromonadales</taxon>
        <taxon>Colwelliaceae</taxon>
        <taxon>Colwellia</taxon>
    </lineage>
</organism>
<evidence type="ECO:0000256" key="1">
    <source>
        <dbReference type="SAM" id="Phobius"/>
    </source>
</evidence>
<evidence type="ECO:0000313" key="4">
    <source>
        <dbReference type="Proteomes" id="UP000321525"/>
    </source>
</evidence>
<keyword evidence="1" id="KW-0812">Transmembrane</keyword>
<proteinExistence type="predicted"/>
<protein>
    <submittedName>
        <fullName evidence="3">Uncharacterized protein</fullName>
    </submittedName>
</protein>
<comment type="caution">
    <text evidence="3">The sequence shown here is derived from an EMBL/GenBank/DDBJ whole genome shotgun (WGS) entry which is preliminary data.</text>
</comment>